<reference evidence="3 4" key="1">
    <citation type="submission" date="2018-08" db="EMBL/GenBank/DDBJ databases">
        <title>Isolation, diversity and antifungal activity of Actinobacteria from wheat.</title>
        <authorList>
            <person name="Han C."/>
        </authorList>
    </citation>
    <scope>NUCLEOTIDE SEQUENCE [LARGE SCALE GENOMIC DNA]</scope>
    <source>
        <strain evidence="3 4">NEAU-YY421</strain>
    </source>
</reference>
<comment type="caution">
    <text evidence="3">The sequence shown here is derived from an EMBL/GenBank/DDBJ whole genome shotgun (WGS) entry which is preliminary data.</text>
</comment>
<feature type="chain" id="PRO_5016901831" description="Lipoprotein" evidence="2">
    <location>
        <begin position="22"/>
        <end position="173"/>
    </location>
</feature>
<keyword evidence="4" id="KW-1185">Reference proteome</keyword>
<protein>
    <recommendedName>
        <fullName evidence="5">Lipoprotein</fullName>
    </recommendedName>
</protein>
<evidence type="ECO:0000256" key="1">
    <source>
        <dbReference type="SAM" id="MobiDB-lite"/>
    </source>
</evidence>
<feature type="region of interest" description="Disordered" evidence="1">
    <location>
        <begin position="48"/>
        <end position="79"/>
    </location>
</feature>
<keyword evidence="2" id="KW-0732">Signal</keyword>
<evidence type="ECO:0000256" key="2">
    <source>
        <dbReference type="SAM" id="SignalP"/>
    </source>
</evidence>
<dbReference type="AlphaFoldDB" id="A0A372M6V0"/>
<evidence type="ECO:0008006" key="5">
    <source>
        <dbReference type="Google" id="ProtNLM"/>
    </source>
</evidence>
<dbReference type="EMBL" id="QUAK01000064">
    <property type="protein sequence ID" value="RFU86569.1"/>
    <property type="molecule type" value="Genomic_DNA"/>
</dbReference>
<name>A0A372M6V0_9ACTN</name>
<feature type="compositionally biased region" description="Low complexity" evidence="1">
    <location>
        <begin position="48"/>
        <end position="57"/>
    </location>
</feature>
<dbReference type="RefSeq" id="WP_128555885.1">
    <property type="nucleotide sequence ID" value="NZ_QUAK01000064.1"/>
</dbReference>
<proteinExistence type="predicted"/>
<gene>
    <name evidence="3" type="ORF">DY218_11670</name>
</gene>
<dbReference type="OrthoDB" id="4253547at2"/>
<accession>A0A372M6V0</accession>
<dbReference type="Proteomes" id="UP000263094">
    <property type="component" value="Unassembled WGS sequence"/>
</dbReference>
<evidence type="ECO:0000313" key="4">
    <source>
        <dbReference type="Proteomes" id="UP000263094"/>
    </source>
</evidence>
<evidence type="ECO:0000313" key="3">
    <source>
        <dbReference type="EMBL" id="RFU86569.1"/>
    </source>
</evidence>
<organism evidence="3 4">
    <name type="scientific">Streptomyces triticagri</name>
    <dbReference type="NCBI Taxonomy" id="2293568"/>
    <lineage>
        <taxon>Bacteria</taxon>
        <taxon>Bacillati</taxon>
        <taxon>Actinomycetota</taxon>
        <taxon>Actinomycetes</taxon>
        <taxon>Kitasatosporales</taxon>
        <taxon>Streptomycetaceae</taxon>
        <taxon>Streptomyces</taxon>
    </lineage>
</organism>
<feature type="signal peptide" evidence="2">
    <location>
        <begin position="1"/>
        <end position="21"/>
    </location>
</feature>
<sequence>MRRPTRILACAALVLALPACGAFSGGHGDGPGTRTAFVKLGIFRASVPQPAPSSSATPAPPLRPGSGDLRPTRLGPSGHADQMYASLERAEVQELPEARKALRARPADDLVGLAFVLPGCQHTGARLEVDDKVVSASLTGADNVHCDAAEYFLATFTIPADELPDDWTLRNRR</sequence>